<accession>A0A2S6N264</accession>
<gene>
    <name evidence="1" type="ORF">CCS01_23680</name>
</gene>
<evidence type="ECO:0000313" key="1">
    <source>
        <dbReference type="EMBL" id="PPQ28699.1"/>
    </source>
</evidence>
<protein>
    <recommendedName>
        <fullName evidence="3">PAS domain-containing protein</fullName>
    </recommendedName>
</protein>
<proteinExistence type="predicted"/>
<dbReference type="EMBL" id="NHRY01000239">
    <property type="protein sequence ID" value="PPQ28699.1"/>
    <property type="molecule type" value="Genomic_DNA"/>
</dbReference>
<comment type="caution">
    <text evidence="1">The sequence shown here is derived from an EMBL/GenBank/DDBJ whole genome shotgun (WGS) entry which is preliminary data.</text>
</comment>
<name>A0A2S6N264_RHOGL</name>
<organism evidence="1 2">
    <name type="scientific">Rhodopila globiformis</name>
    <name type="common">Rhodopseudomonas globiformis</name>
    <dbReference type="NCBI Taxonomy" id="1071"/>
    <lineage>
        <taxon>Bacteria</taxon>
        <taxon>Pseudomonadati</taxon>
        <taxon>Pseudomonadota</taxon>
        <taxon>Alphaproteobacteria</taxon>
        <taxon>Acetobacterales</taxon>
        <taxon>Acetobacteraceae</taxon>
        <taxon>Rhodopila</taxon>
    </lineage>
</organism>
<keyword evidence="2" id="KW-1185">Reference proteome</keyword>
<reference evidence="1 2" key="1">
    <citation type="journal article" date="2018" name="Arch. Microbiol.">
        <title>New insights into the metabolic potential of the phototrophic purple bacterium Rhodopila globiformis DSM 161(T) from its draft genome sequence and evidence for a vanadium-dependent nitrogenase.</title>
        <authorList>
            <person name="Imhoff J.F."/>
            <person name="Rahn T."/>
            <person name="Kunzel S."/>
            <person name="Neulinger S.C."/>
        </authorList>
    </citation>
    <scope>NUCLEOTIDE SEQUENCE [LARGE SCALE GENOMIC DNA]</scope>
    <source>
        <strain evidence="1 2">DSM 161</strain>
    </source>
</reference>
<evidence type="ECO:0000313" key="2">
    <source>
        <dbReference type="Proteomes" id="UP000239724"/>
    </source>
</evidence>
<dbReference type="AlphaFoldDB" id="A0A2S6N264"/>
<sequence length="204" mass="22428">MALILLCLVLSWLAVLALLFSGGARPSTAPMRQAGPEGNDNADDHRLVSRLRSHRLLMAYLFWKAARRGNRPPCLADVQWQGALDDPHMFTVAVENPDLQPPRFRYTRIGSALEQRLGRGLAGLPTGAHPGNDYVGSLEGAYRRCARTLTPSYEYANYNFGDGAPITFERLILPLAGMNGRITHLIGVVLFSEQEKRPNGSEGS</sequence>
<dbReference type="Proteomes" id="UP000239724">
    <property type="component" value="Unassembled WGS sequence"/>
</dbReference>
<evidence type="ECO:0008006" key="3">
    <source>
        <dbReference type="Google" id="ProtNLM"/>
    </source>
</evidence>